<protein>
    <submittedName>
        <fullName evidence="3">Glycoside hydrolase family 88 protein</fullName>
    </submittedName>
</protein>
<dbReference type="InterPro" id="IPR008928">
    <property type="entry name" value="6-hairpin_glycosidase_sf"/>
</dbReference>
<keyword evidence="1 3" id="KW-0378">Hydrolase</keyword>
<dbReference type="Proteomes" id="UP001494588">
    <property type="component" value="Unassembled WGS sequence"/>
</dbReference>
<dbReference type="EMBL" id="JAZHGC010000023">
    <property type="protein sequence ID" value="MEM5289059.1"/>
    <property type="molecule type" value="Genomic_DNA"/>
</dbReference>
<evidence type="ECO:0000256" key="1">
    <source>
        <dbReference type="ARBA" id="ARBA00022801"/>
    </source>
</evidence>
<dbReference type="Pfam" id="PF07470">
    <property type="entry name" value="Glyco_hydro_88"/>
    <property type="match status" value="1"/>
</dbReference>
<name>A0ABU9QHZ1_9BURK</name>
<proteinExistence type="inferred from homology"/>
<dbReference type="PANTHER" id="PTHR36845">
    <property type="entry name" value="HYDROLASE, PUTATIVE (AFU_ORTHOLOGUE AFUA_7G05090)-RELATED"/>
    <property type="match status" value="1"/>
</dbReference>
<dbReference type="SUPFAM" id="SSF48208">
    <property type="entry name" value="Six-hairpin glycosidases"/>
    <property type="match status" value="1"/>
</dbReference>
<evidence type="ECO:0000313" key="4">
    <source>
        <dbReference type="Proteomes" id="UP001494588"/>
    </source>
</evidence>
<dbReference type="InterPro" id="IPR012341">
    <property type="entry name" value="6hp_glycosidase-like_sf"/>
</dbReference>
<reference evidence="3 4" key="1">
    <citation type="submission" date="2024-01" db="EMBL/GenBank/DDBJ databases">
        <title>The diversity of rhizobia nodulating Mimosa spp. in eleven states of Brazil covering several biomes is determined by host plant, location, and edaphic factors.</title>
        <authorList>
            <person name="Rouws L."/>
            <person name="Barauna A."/>
            <person name="Beukes C."/>
            <person name="De Faria S.M."/>
            <person name="Gross E."/>
            <person name="Dos Reis Junior F.B."/>
            <person name="Simon M."/>
            <person name="Maluk M."/>
            <person name="Odee D.W."/>
            <person name="Kenicer G."/>
            <person name="Young J.P.W."/>
            <person name="Reis V.M."/>
            <person name="Zilli J."/>
            <person name="James E.K."/>
        </authorList>
    </citation>
    <scope>NUCLEOTIDE SEQUENCE [LARGE SCALE GENOMIC DNA]</scope>
    <source>
        <strain evidence="3 4">JPY77</strain>
    </source>
</reference>
<dbReference type="GO" id="GO:0016787">
    <property type="term" value="F:hydrolase activity"/>
    <property type="evidence" value="ECO:0007669"/>
    <property type="project" value="UniProtKB-KW"/>
</dbReference>
<organism evidence="3 4">
    <name type="scientific">Paraburkholderia sabiae</name>
    <dbReference type="NCBI Taxonomy" id="273251"/>
    <lineage>
        <taxon>Bacteria</taxon>
        <taxon>Pseudomonadati</taxon>
        <taxon>Pseudomonadota</taxon>
        <taxon>Betaproteobacteria</taxon>
        <taxon>Burkholderiales</taxon>
        <taxon>Burkholderiaceae</taxon>
        <taxon>Paraburkholderia</taxon>
    </lineage>
</organism>
<gene>
    <name evidence="3" type="ORF">V4C55_25325</name>
</gene>
<evidence type="ECO:0000313" key="3">
    <source>
        <dbReference type="EMBL" id="MEM5289059.1"/>
    </source>
</evidence>
<dbReference type="InterPro" id="IPR010905">
    <property type="entry name" value="Glyco_hydro_88"/>
</dbReference>
<comment type="similarity">
    <text evidence="2">Belongs to the glycosyl hydrolase 88 family.</text>
</comment>
<accession>A0ABU9QHZ1</accession>
<sequence length="370" mass="40866">MTNAQDNSFIEPTIQFVIDRIDRQRARQADFPHITKGGKWVYTEDGVWTGGFWTGLQWLAYKETKDEKFLLEAERLTQRLLPRASDEVNHDLGFMFYPTAVVGWRLTGKDEYRAAAVRAAESLAKQFNKDAGFIPGWGFFGGQNWAGSVLIDTLMNLPLLVWAAQNGGSNELLDVVYRHTETALRNHQRKDGSVYHVYVFDEKTGAPMRGDTYQGKAPESAWSRGQGWAVAGLSMLADMTGRAEYVAAAERVAAFIESQLKDSFIPKWDYAVTGDDEPLDSSAGAISAYGLIRLAGVTKNDRYLQLARSILDALSAQCLASSEAESILAHATADLPHGLGIDESTGYGDYYFLKALLALRDATSGKSNTH</sequence>
<keyword evidence="4" id="KW-1185">Reference proteome</keyword>
<dbReference type="RefSeq" id="WP_201656509.1">
    <property type="nucleotide sequence ID" value="NZ_CAJHCS010000025.1"/>
</dbReference>
<dbReference type="InterPro" id="IPR052369">
    <property type="entry name" value="UG_Glycosaminoglycan_Hydrolase"/>
</dbReference>
<dbReference type="Gene3D" id="1.50.10.10">
    <property type="match status" value="1"/>
</dbReference>
<comment type="caution">
    <text evidence="3">The sequence shown here is derived from an EMBL/GenBank/DDBJ whole genome shotgun (WGS) entry which is preliminary data.</text>
</comment>
<evidence type="ECO:0000256" key="2">
    <source>
        <dbReference type="ARBA" id="ARBA00038358"/>
    </source>
</evidence>
<dbReference type="PANTHER" id="PTHR36845:SF1">
    <property type="entry name" value="HYDROLASE, PUTATIVE (AFU_ORTHOLOGUE AFUA_7G05090)-RELATED"/>
    <property type="match status" value="1"/>
</dbReference>